<reference evidence="2" key="1">
    <citation type="submission" date="2016-10" db="EMBL/GenBank/DDBJ databases">
        <authorList>
            <person name="Varghese N."/>
            <person name="Submissions S."/>
        </authorList>
    </citation>
    <scope>NUCLEOTIDE SEQUENCE [LARGE SCALE GENOMIC DNA]</scope>
    <source>
        <strain evidence="2">CGMCC 1.10118</strain>
    </source>
</reference>
<protein>
    <submittedName>
        <fullName evidence="1">Uncharacterized protein</fullName>
    </submittedName>
</protein>
<dbReference type="AlphaFoldDB" id="A0A1H3HXV3"/>
<gene>
    <name evidence="1" type="ORF">SAMN04487946_10890</name>
</gene>
<evidence type="ECO:0000313" key="1">
    <source>
        <dbReference type="EMBL" id="SDY19604.1"/>
    </source>
</evidence>
<evidence type="ECO:0000313" key="2">
    <source>
        <dbReference type="Proteomes" id="UP000199170"/>
    </source>
</evidence>
<name>A0A1H3HXV3_9EURY</name>
<dbReference type="Proteomes" id="UP000199170">
    <property type="component" value="Unassembled WGS sequence"/>
</dbReference>
<organism evidence="1 2">
    <name type="scientific">Halobellus clavatus</name>
    <dbReference type="NCBI Taxonomy" id="660517"/>
    <lineage>
        <taxon>Archaea</taxon>
        <taxon>Methanobacteriati</taxon>
        <taxon>Methanobacteriota</taxon>
        <taxon>Stenosarchaea group</taxon>
        <taxon>Halobacteria</taxon>
        <taxon>Halobacteriales</taxon>
        <taxon>Haloferacaceae</taxon>
        <taxon>Halobellus</taxon>
    </lineage>
</organism>
<dbReference type="RefSeq" id="WP_089767623.1">
    <property type="nucleotide sequence ID" value="NZ_FNPB01000008.1"/>
</dbReference>
<dbReference type="InterPro" id="IPR045396">
    <property type="entry name" value="DUF6517"/>
</dbReference>
<accession>A0A1H3HXV3</accession>
<proteinExistence type="predicted"/>
<keyword evidence="2" id="KW-1185">Reference proteome</keyword>
<dbReference type="OrthoDB" id="300230at2157"/>
<dbReference type="EMBL" id="FNPB01000008">
    <property type="protein sequence ID" value="SDY19604.1"/>
    <property type="molecule type" value="Genomic_DNA"/>
</dbReference>
<sequence>MTRDVPPPELDVPDDWRLVSEERQTPFDVGVVSVDATTRIYEDDALRDRLADVTGTETTWRFVFASRLRIRPATSVSQSLTRLVTDRANARFRDVLRERGFEAIERADDHRLDVGEETADATRYRASVRIDGLDVPVEAYVAVWPDDGAYLLGGGAYPLSLPDSETFDPERGREELFSMLRSIR</sequence>
<dbReference type="Pfam" id="PF20127">
    <property type="entry name" value="DUF6517"/>
    <property type="match status" value="1"/>
</dbReference>